<dbReference type="InterPro" id="IPR036220">
    <property type="entry name" value="UDP-Glc/GDP-Man_DH_C_sf"/>
</dbReference>
<name>A0A920CSB6_9BACL</name>
<protein>
    <submittedName>
        <fullName evidence="5">UDP-N-acetyl-D-mannosamine dehydrogenase</fullName>
    </submittedName>
</protein>
<dbReference type="InterPro" id="IPR014027">
    <property type="entry name" value="UDP-Glc/GDP-Man_DH_C"/>
</dbReference>
<evidence type="ECO:0000313" key="5">
    <source>
        <dbReference type="EMBL" id="GIO49120.1"/>
    </source>
</evidence>
<organism evidence="5 6">
    <name type="scientific">Paenibacillus azoreducens</name>
    <dbReference type="NCBI Taxonomy" id="116718"/>
    <lineage>
        <taxon>Bacteria</taxon>
        <taxon>Bacillati</taxon>
        <taxon>Bacillota</taxon>
        <taxon>Bacilli</taxon>
        <taxon>Bacillales</taxon>
        <taxon>Paenibacillaceae</taxon>
        <taxon>Paenibacillus</taxon>
    </lineage>
</organism>
<sequence>MVKKVCVVGLGYIGLPTAGLLAKNGFQVHGVDVNIHTVEKISQGEVHITEPDLDQVVKEAVQCGLLRASTIPAEADVYILAVPTPFQENNKPDLTYVEQAVKAVIPYLRPGNLVILESTSPVGTTERIADWILEARRDLSISDSLYAAYNRIFVSYCPERVLPGQILRELVENDRIVGGIDEASTRWTADFYRHFVKGAILETNARTAEMAKLTENSFRDVNIAFANELSLICDHLEIDVWELIRLANRHPRVNILQPGPGVGGHCIAVDPWFLVDAAPEQAKLIHTARIVNDSKPWYVAEKVIQVAAKLKSPGIACLGLSFKANIDDLRESPALAIVEHLAKAAAAYLYVAEPHIKELPVSLQYGNVQFCEAEEAVRQADIVLLLVNHDAFGPIGPELLEDKIVVDTRGFFMHPSRVEARV</sequence>
<dbReference type="PIRSF" id="PIRSF500136">
    <property type="entry name" value="UDP_ManNAc_DH"/>
    <property type="match status" value="1"/>
</dbReference>
<dbReference type="InterPro" id="IPR014026">
    <property type="entry name" value="UDP-Glc/GDP-Man_DH_dimer"/>
</dbReference>
<dbReference type="GO" id="GO:0000271">
    <property type="term" value="P:polysaccharide biosynthetic process"/>
    <property type="evidence" value="ECO:0007669"/>
    <property type="project" value="InterPro"/>
</dbReference>
<keyword evidence="2" id="KW-0520">NAD</keyword>
<accession>A0A920CSB6</accession>
<dbReference type="InterPro" id="IPR008927">
    <property type="entry name" value="6-PGluconate_DH-like_C_sf"/>
</dbReference>
<keyword evidence="1" id="KW-0560">Oxidoreductase</keyword>
<dbReference type="SUPFAM" id="SSF52413">
    <property type="entry name" value="UDP-glucose/GDP-mannose dehydrogenase C-terminal domain"/>
    <property type="match status" value="1"/>
</dbReference>
<dbReference type="InterPro" id="IPR001732">
    <property type="entry name" value="UDP-Glc/GDP-Man_DH_N"/>
</dbReference>
<dbReference type="SUPFAM" id="SSF48179">
    <property type="entry name" value="6-phosphogluconate dehydrogenase C-terminal domain-like"/>
    <property type="match status" value="1"/>
</dbReference>
<dbReference type="AlphaFoldDB" id="A0A920CSB6"/>
<comment type="similarity">
    <text evidence="3">Belongs to the UDP-glucose/GDP-mannose dehydrogenase family.</text>
</comment>
<reference evidence="5 6" key="1">
    <citation type="submission" date="2021-03" db="EMBL/GenBank/DDBJ databases">
        <title>Antimicrobial resistance genes in bacteria isolated from Japanese honey, and their potential for conferring macrolide and lincosamide resistance in the American foulbrood pathogen Paenibacillus larvae.</title>
        <authorList>
            <person name="Okamoto M."/>
            <person name="Kumagai M."/>
            <person name="Kanamori H."/>
            <person name="Takamatsu D."/>
        </authorList>
    </citation>
    <scope>NUCLEOTIDE SEQUENCE [LARGE SCALE GENOMIC DNA]</scope>
    <source>
        <strain evidence="5 6">J34TS1</strain>
    </source>
</reference>
<dbReference type="PIRSF" id="PIRSF000124">
    <property type="entry name" value="UDPglc_GDPman_dh"/>
    <property type="match status" value="1"/>
</dbReference>
<dbReference type="PANTHER" id="PTHR43491">
    <property type="entry name" value="UDP-N-ACETYL-D-MANNOSAMINE DEHYDROGENASE"/>
    <property type="match status" value="1"/>
</dbReference>
<evidence type="ECO:0000256" key="2">
    <source>
        <dbReference type="ARBA" id="ARBA00023027"/>
    </source>
</evidence>
<dbReference type="Pfam" id="PF00984">
    <property type="entry name" value="UDPG_MGDP_dh"/>
    <property type="match status" value="1"/>
</dbReference>
<dbReference type="SUPFAM" id="SSF51735">
    <property type="entry name" value="NAD(P)-binding Rossmann-fold domains"/>
    <property type="match status" value="1"/>
</dbReference>
<dbReference type="NCBIfam" id="TIGR03026">
    <property type="entry name" value="NDP-sugDHase"/>
    <property type="match status" value="1"/>
</dbReference>
<evidence type="ECO:0000256" key="1">
    <source>
        <dbReference type="ARBA" id="ARBA00023002"/>
    </source>
</evidence>
<evidence type="ECO:0000313" key="6">
    <source>
        <dbReference type="Proteomes" id="UP000682811"/>
    </source>
</evidence>
<dbReference type="NCBIfam" id="NF008286">
    <property type="entry name" value="PRK11064.1"/>
    <property type="match status" value="1"/>
</dbReference>
<dbReference type="Gene3D" id="1.20.5.100">
    <property type="entry name" value="Cytochrome c1, transmembrane anchor, C-terminal"/>
    <property type="match status" value="1"/>
</dbReference>
<dbReference type="RefSeq" id="WP_212979683.1">
    <property type="nucleotide sequence ID" value="NZ_AP025343.1"/>
</dbReference>
<dbReference type="Pfam" id="PF03721">
    <property type="entry name" value="UDPG_MGDP_dh_N"/>
    <property type="match status" value="1"/>
</dbReference>
<evidence type="ECO:0000256" key="3">
    <source>
        <dbReference type="PIRNR" id="PIRNR000124"/>
    </source>
</evidence>
<dbReference type="GO" id="GO:0016628">
    <property type="term" value="F:oxidoreductase activity, acting on the CH-CH group of donors, NAD or NADP as acceptor"/>
    <property type="evidence" value="ECO:0007669"/>
    <property type="project" value="InterPro"/>
</dbReference>
<evidence type="ECO:0000259" key="4">
    <source>
        <dbReference type="SMART" id="SM00984"/>
    </source>
</evidence>
<dbReference type="EMBL" id="BORT01000019">
    <property type="protein sequence ID" value="GIO49120.1"/>
    <property type="molecule type" value="Genomic_DNA"/>
</dbReference>
<dbReference type="InterPro" id="IPR028359">
    <property type="entry name" value="UDP_ManNAc/GlcNAc_DH"/>
</dbReference>
<comment type="caution">
    <text evidence="5">The sequence shown here is derived from an EMBL/GenBank/DDBJ whole genome shotgun (WGS) entry which is preliminary data.</text>
</comment>
<dbReference type="SMART" id="SM00984">
    <property type="entry name" value="UDPG_MGDP_dh_C"/>
    <property type="match status" value="1"/>
</dbReference>
<dbReference type="GO" id="GO:0051287">
    <property type="term" value="F:NAD binding"/>
    <property type="evidence" value="ECO:0007669"/>
    <property type="project" value="InterPro"/>
</dbReference>
<dbReference type="InterPro" id="IPR017476">
    <property type="entry name" value="UDP-Glc/GDP-Man"/>
</dbReference>
<dbReference type="Proteomes" id="UP000682811">
    <property type="component" value="Unassembled WGS sequence"/>
</dbReference>
<dbReference type="Pfam" id="PF03720">
    <property type="entry name" value="UDPG_MGDP_dh_C"/>
    <property type="match status" value="1"/>
</dbReference>
<dbReference type="GO" id="GO:0016616">
    <property type="term" value="F:oxidoreductase activity, acting on the CH-OH group of donors, NAD or NADP as acceptor"/>
    <property type="evidence" value="ECO:0007669"/>
    <property type="project" value="InterPro"/>
</dbReference>
<gene>
    <name evidence="5" type="primary">wecC</name>
    <name evidence="5" type="ORF">J34TS1_38850</name>
</gene>
<dbReference type="Gene3D" id="3.40.50.720">
    <property type="entry name" value="NAD(P)-binding Rossmann-like Domain"/>
    <property type="match status" value="2"/>
</dbReference>
<proteinExistence type="inferred from homology"/>
<feature type="domain" description="UDP-glucose/GDP-mannose dehydrogenase C-terminal" evidence="4">
    <location>
        <begin position="316"/>
        <end position="414"/>
    </location>
</feature>
<dbReference type="InterPro" id="IPR036291">
    <property type="entry name" value="NAD(P)-bd_dom_sf"/>
</dbReference>
<keyword evidence="6" id="KW-1185">Reference proteome</keyword>
<dbReference type="PANTHER" id="PTHR43491:SF1">
    <property type="entry name" value="UDP-N-ACETYL-D-MANNOSAMINE DEHYDROGENASE"/>
    <property type="match status" value="1"/>
</dbReference>